<dbReference type="PANTHER" id="PTHR43107:SF22">
    <property type="entry name" value="VERY LONG-CHAIN ACYL-COA SYNTHETASE"/>
    <property type="match status" value="1"/>
</dbReference>
<evidence type="ECO:0000256" key="4">
    <source>
        <dbReference type="ARBA" id="ARBA00026121"/>
    </source>
</evidence>
<keyword evidence="11" id="KW-1185">Reference proteome</keyword>
<dbReference type="GO" id="GO:0005886">
    <property type="term" value="C:plasma membrane"/>
    <property type="evidence" value="ECO:0007669"/>
    <property type="project" value="TreeGrafter"/>
</dbReference>
<dbReference type="Gene3D" id="3.30.300.30">
    <property type="match status" value="1"/>
</dbReference>
<feature type="domain" description="AMP-dependent synthetase/ligase" evidence="8">
    <location>
        <begin position="42"/>
        <end position="371"/>
    </location>
</feature>
<evidence type="ECO:0000256" key="6">
    <source>
        <dbReference type="ARBA" id="ARBA00041297"/>
    </source>
</evidence>
<dbReference type="SUPFAM" id="SSF56801">
    <property type="entry name" value="Acetyl-CoA synthetase-like"/>
    <property type="match status" value="1"/>
</dbReference>
<evidence type="ECO:0000259" key="8">
    <source>
        <dbReference type="Pfam" id="PF00501"/>
    </source>
</evidence>
<evidence type="ECO:0000259" key="9">
    <source>
        <dbReference type="Pfam" id="PF13193"/>
    </source>
</evidence>
<comment type="caution">
    <text evidence="10">The sequence shown here is derived from an EMBL/GenBank/DDBJ whole genome shotgun (WGS) entry which is preliminary data.</text>
</comment>
<dbReference type="Proteomes" id="UP000762676">
    <property type="component" value="Unassembled WGS sequence"/>
</dbReference>
<comment type="catalytic activity">
    <reaction evidence="5">
        <text>a very long-chain fatty acid + ATP + CoA = a very long-chain fatty acyl-CoA + AMP + diphosphate</text>
        <dbReference type="Rhea" id="RHEA:54536"/>
        <dbReference type="ChEBI" id="CHEBI:30616"/>
        <dbReference type="ChEBI" id="CHEBI:33019"/>
        <dbReference type="ChEBI" id="CHEBI:57287"/>
        <dbReference type="ChEBI" id="CHEBI:58950"/>
        <dbReference type="ChEBI" id="CHEBI:138261"/>
        <dbReference type="ChEBI" id="CHEBI:456215"/>
    </reaction>
    <physiologicalReaction direction="left-to-right" evidence="5">
        <dbReference type="Rhea" id="RHEA:54537"/>
    </physiologicalReaction>
</comment>
<evidence type="ECO:0000256" key="7">
    <source>
        <dbReference type="ARBA" id="ARBA00048666"/>
    </source>
</evidence>
<dbReference type="Gene3D" id="3.40.50.12780">
    <property type="entry name" value="N-terminal domain of ligase-like"/>
    <property type="match status" value="1"/>
</dbReference>
<dbReference type="Pfam" id="PF00501">
    <property type="entry name" value="AMP-binding"/>
    <property type="match status" value="1"/>
</dbReference>
<dbReference type="GO" id="GO:0044539">
    <property type="term" value="P:long-chain fatty acid import into cell"/>
    <property type="evidence" value="ECO:0007669"/>
    <property type="project" value="TreeGrafter"/>
</dbReference>
<dbReference type="GO" id="GO:0005324">
    <property type="term" value="F:long-chain fatty acid transmembrane transporter activity"/>
    <property type="evidence" value="ECO:0007669"/>
    <property type="project" value="TreeGrafter"/>
</dbReference>
<protein>
    <recommendedName>
        <fullName evidence="4">long-chain-fatty-acid--CoA ligase</fullName>
        <ecNumber evidence="4">6.2.1.3</ecNumber>
    </recommendedName>
    <alternativeName>
        <fullName evidence="6">Long-chain-fatty-acid--CoA ligase</fullName>
    </alternativeName>
</protein>
<dbReference type="InterPro" id="IPR020845">
    <property type="entry name" value="AMP-binding_CS"/>
</dbReference>
<accession>A0AAV4ESA7</accession>
<dbReference type="GO" id="GO:0005789">
    <property type="term" value="C:endoplasmic reticulum membrane"/>
    <property type="evidence" value="ECO:0007669"/>
    <property type="project" value="TreeGrafter"/>
</dbReference>
<gene>
    <name evidence="10" type="ORF">ElyMa_003602500</name>
</gene>
<name>A0AAV4ESA7_9GAST</name>
<dbReference type="InterPro" id="IPR045851">
    <property type="entry name" value="AMP-bd_C_sf"/>
</dbReference>
<dbReference type="EC" id="6.2.1.3" evidence="4"/>
<sequence>MDEEKLDALFAGAHYDIQLYKLYEKQIQMVMEMIKSNLIDKFEALVAKQPKEPLLIFEGLIYSYETIDKLACQVACVVKTWGLQPQDCVGIMIHNEPSFIYTFFGLQKLGIPVAFINTKLTGQSLVHSLKAAECRALIVGPDKELLETVTDAMPEFDQLQIYVHGCGQKFLPDGMKSFDDLMKEAPAATPSRHLRSGVKWTDTCCYIYTSGTTGMPKPVYIPQLKAAAGCSVIQSLVEVKQDDVVYIVVPLYHGTGFLVGFNAAMASGCSVLLRKRFSAREFWSDCRNYNVTIVPYVGEVLRYLLSQPKSELDGVHKLKALVGNGLRMDIWEEFKNRFKIPNIYEFYAATEGHSATLNIFGKPGSVGRLSPFYSRLDPDKKCLVKFDHATAVPIRDAKGRCIRVEIGEPGLLLSKVPDHFKGQKIYKAGEEATEKKLVRDVFVPGDCYMNYGDALVLDKEYFLYFYDRLGDTFRWKGSNVSTTEVANVISSLAFVEDANVYGVTILDHEGKAGMAAINLIPQAQLGDEELRQLYAHVSKELPKYARPLFLRHVPEAVLTGSFKNSKTELAQQGYDLCKVKDPVYFIDHENHTYSPLKESNLSTFINTRL</sequence>
<dbReference type="FunFam" id="3.30.300.30:FF:000002">
    <property type="entry name" value="Long-chain fatty acid transport protein 1"/>
    <property type="match status" value="1"/>
</dbReference>
<dbReference type="AlphaFoldDB" id="A0AAV4ESA7"/>
<proteinExistence type="inferred from homology"/>
<dbReference type="PANTHER" id="PTHR43107">
    <property type="entry name" value="LONG-CHAIN FATTY ACID TRANSPORT PROTEIN"/>
    <property type="match status" value="1"/>
</dbReference>
<feature type="domain" description="AMP-binding enzyme C-terminal" evidence="9">
    <location>
        <begin position="484"/>
        <end position="563"/>
    </location>
</feature>
<evidence type="ECO:0000256" key="5">
    <source>
        <dbReference type="ARBA" id="ARBA00036527"/>
    </source>
</evidence>
<dbReference type="EMBL" id="BMAT01007404">
    <property type="protein sequence ID" value="GFR63386.1"/>
    <property type="molecule type" value="Genomic_DNA"/>
</dbReference>
<keyword evidence="3" id="KW-0443">Lipid metabolism</keyword>
<dbReference type="InterPro" id="IPR025110">
    <property type="entry name" value="AMP-bd_C"/>
</dbReference>
<evidence type="ECO:0000256" key="2">
    <source>
        <dbReference type="ARBA" id="ARBA00022598"/>
    </source>
</evidence>
<dbReference type="PROSITE" id="PS00455">
    <property type="entry name" value="AMP_BINDING"/>
    <property type="match status" value="1"/>
</dbReference>
<dbReference type="GO" id="GO:0004467">
    <property type="term" value="F:long-chain fatty acid-CoA ligase activity"/>
    <property type="evidence" value="ECO:0007669"/>
    <property type="project" value="UniProtKB-EC"/>
</dbReference>
<evidence type="ECO:0000256" key="3">
    <source>
        <dbReference type="ARBA" id="ARBA00022832"/>
    </source>
</evidence>
<organism evidence="10 11">
    <name type="scientific">Elysia marginata</name>
    <dbReference type="NCBI Taxonomy" id="1093978"/>
    <lineage>
        <taxon>Eukaryota</taxon>
        <taxon>Metazoa</taxon>
        <taxon>Spiralia</taxon>
        <taxon>Lophotrochozoa</taxon>
        <taxon>Mollusca</taxon>
        <taxon>Gastropoda</taxon>
        <taxon>Heterobranchia</taxon>
        <taxon>Euthyneura</taxon>
        <taxon>Panpulmonata</taxon>
        <taxon>Sacoglossa</taxon>
        <taxon>Placobranchoidea</taxon>
        <taxon>Plakobranchidae</taxon>
        <taxon>Elysia</taxon>
    </lineage>
</organism>
<dbReference type="Pfam" id="PF13193">
    <property type="entry name" value="AMP-binding_C"/>
    <property type="match status" value="1"/>
</dbReference>
<reference evidence="10 11" key="1">
    <citation type="journal article" date="2021" name="Elife">
        <title>Chloroplast acquisition without the gene transfer in kleptoplastic sea slugs, Plakobranchus ocellatus.</title>
        <authorList>
            <person name="Maeda T."/>
            <person name="Takahashi S."/>
            <person name="Yoshida T."/>
            <person name="Shimamura S."/>
            <person name="Takaki Y."/>
            <person name="Nagai Y."/>
            <person name="Toyoda A."/>
            <person name="Suzuki Y."/>
            <person name="Arimoto A."/>
            <person name="Ishii H."/>
            <person name="Satoh N."/>
            <person name="Nishiyama T."/>
            <person name="Hasebe M."/>
            <person name="Maruyama T."/>
            <person name="Minagawa J."/>
            <person name="Obokata J."/>
            <person name="Shigenobu S."/>
        </authorList>
    </citation>
    <scope>NUCLEOTIDE SEQUENCE [LARGE SCALE GENOMIC DNA]</scope>
</reference>
<dbReference type="InterPro" id="IPR000873">
    <property type="entry name" value="AMP-dep_synth/lig_dom"/>
</dbReference>
<keyword evidence="3" id="KW-0276">Fatty acid metabolism</keyword>
<evidence type="ECO:0000313" key="10">
    <source>
        <dbReference type="EMBL" id="GFR63386.1"/>
    </source>
</evidence>
<keyword evidence="2" id="KW-0436">Ligase</keyword>
<evidence type="ECO:0000313" key="11">
    <source>
        <dbReference type="Proteomes" id="UP000762676"/>
    </source>
</evidence>
<comment type="similarity">
    <text evidence="1">Belongs to the ATP-dependent AMP-binding enzyme family.</text>
</comment>
<comment type="catalytic activity">
    <reaction evidence="7">
        <text>tetracosanoate + ATP + CoA = tetracosanoyl-CoA + AMP + diphosphate</text>
        <dbReference type="Rhea" id="RHEA:33639"/>
        <dbReference type="ChEBI" id="CHEBI:30616"/>
        <dbReference type="ChEBI" id="CHEBI:31014"/>
        <dbReference type="ChEBI" id="CHEBI:33019"/>
        <dbReference type="ChEBI" id="CHEBI:57287"/>
        <dbReference type="ChEBI" id="CHEBI:65052"/>
        <dbReference type="ChEBI" id="CHEBI:456215"/>
    </reaction>
    <physiologicalReaction direction="left-to-right" evidence="7">
        <dbReference type="Rhea" id="RHEA:33640"/>
    </physiologicalReaction>
</comment>
<evidence type="ECO:0000256" key="1">
    <source>
        <dbReference type="ARBA" id="ARBA00006432"/>
    </source>
</evidence>
<dbReference type="InterPro" id="IPR042099">
    <property type="entry name" value="ANL_N_sf"/>
</dbReference>